<evidence type="ECO:0000313" key="3">
    <source>
        <dbReference type="Proteomes" id="UP000676336"/>
    </source>
</evidence>
<proteinExistence type="predicted"/>
<gene>
    <name evidence="2" type="ORF">SMN809_LOCUS83313</name>
</gene>
<reference evidence="2" key="1">
    <citation type="submission" date="2021-02" db="EMBL/GenBank/DDBJ databases">
        <authorList>
            <person name="Nowell W R."/>
        </authorList>
    </citation>
    <scope>NUCLEOTIDE SEQUENCE</scope>
</reference>
<accession>A0A8S3JUW1</accession>
<feature type="non-terminal residue" evidence="2">
    <location>
        <position position="187"/>
    </location>
</feature>
<evidence type="ECO:0000256" key="1">
    <source>
        <dbReference type="SAM" id="MobiDB-lite"/>
    </source>
</evidence>
<evidence type="ECO:0000313" key="2">
    <source>
        <dbReference type="EMBL" id="CAF5223411.1"/>
    </source>
</evidence>
<dbReference type="Proteomes" id="UP000676336">
    <property type="component" value="Unassembled WGS sequence"/>
</dbReference>
<organism evidence="2 3">
    <name type="scientific">Rotaria magnacalcarata</name>
    <dbReference type="NCBI Taxonomy" id="392030"/>
    <lineage>
        <taxon>Eukaryota</taxon>
        <taxon>Metazoa</taxon>
        <taxon>Spiralia</taxon>
        <taxon>Gnathifera</taxon>
        <taxon>Rotifera</taxon>
        <taxon>Eurotatoria</taxon>
        <taxon>Bdelloidea</taxon>
        <taxon>Philodinida</taxon>
        <taxon>Philodinidae</taxon>
        <taxon>Rotaria</taxon>
    </lineage>
</organism>
<dbReference type="AlphaFoldDB" id="A0A8S3JUW1"/>
<sequence>NHCEDDAISGDALNEDQSNAIKRIKSDSKKSLKSYAIETLKKAKLPEEYLNRNTVQSIYRSISAHRWTTDDILDFLYDTNLHYMMPLCEFMTGRGLMKLCEMCQAAPNRFYSQLNKEFISRFNGIRLPIGIFIQFLSEIDRFTDSSSISPTQNTKKYVTQLKSVLTSEPSTSQIPVIAESNSNESSS</sequence>
<comment type="caution">
    <text evidence="2">The sequence shown here is derived from an EMBL/GenBank/DDBJ whole genome shotgun (WGS) entry which is preliminary data.</text>
</comment>
<feature type="non-terminal residue" evidence="2">
    <location>
        <position position="1"/>
    </location>
</feature>
<protein>
    <submittedName>
        <fullName evidence="2">Uncharacterized protein</fullName>
    </submittedName>
</protein>
<feature type="region of interest" description="Disordered" evidence="1">
    <location>
        <begin position="168"/>
        <end position="187"/>
    </location>
</feature>
<name>A0A8S3JUW1_9BILA</name>
<dbReference type="EMBL" id="CAJOBI010354988">
    <property type="protein sequence ID" value="CAF5223411.1"/>
    <property type="molecule type" value="Genomic_DNA"/>
</dbReference>